<keyword evidence="3" id="KW-1185">Reference proteome</keyword>
<evidence type="ECO:0008006" key="4">
    <source>
        <dbReference type="Google" id="ProtNLM"/>
    </source>
</evidence>
<reference evidence="2 3" key="1">
    <citation type="submission" date="2023-10" db="EMBL/GenBank/DDBJ databases">
        <title>179-bfca-hs.</title>
        <authorList>
            <person name="Miliotis G."/>
            <person name="Sengupta P."/>
            <person name="Hameed A."/>
            <person name="Chuvochina M."/>
            <person name="Mcdonagh F."/>
            <person name="Simpson A.C."/>
            <person name="Singh N.K."/>
            <person name="Rekha P.D."/>
            <person name="Raman K."/>
            <person name="Hugenholtz P."/>
            <person name="Venkateswaran K."/>
        </authorList>
    </citation>
    <scope>NUCLEOTIDE SEQUENCE [LARGE SCALE GENOMIC DNA]</scope>
    <source>
        <strain evidence="2 3">179-BFC-A-HS</strain>
    </source>
</reference>
<feature type="coiled-coil region" evidence="1">
    <location>
        <begin position="131"/>
        <end position="158"/>
    </location>
</feature>
<evidence type="ECO:0000313" key="3">
    <source>
        <dbReference type="Proteomes" id="UP001228376"/>
    </source>
</evidence>
<dbReference type="InterPro" id="IPR011990">
    <property type="entry name" value="TPR-like_helical_dom_sf"/>
</dbReference>
<organism evidence="2 3">
    <name type="scientific">Tigheibacillus jepli</name>
    <dbReference type="NCBI Taxonomy" id="3035914"/>
    <lineage>
        <taxon>Bacteria</taxon>
        <taxon>Bacillati</taxon>
        <taxon>Bacillota</taxon>
        <taxon>Bacilli</taxon>
        <taxon>Bacillales</taxon>
        <taxon>Bacillaceae</taxon>
        <taxon>Tigheibacillus</taxon>
    </lineage>
</organism>
<evidence type="ECO:0000256" key="1">
    <source>
        <dbReference type="SAM" id="Coils"/>
    </source>
</evidence>
<sequence>MQQTKSDTRYTKHKKIIPFVPEGDFYFVRGVKAFQKRKFDSAIKWLKLAVEKNPKEPVYRCQLSVVYTEIGSYHEANQLLTDVLTNSIDEYVDCYYLLANNYAHLGLMDDAQKYAKLYLDKDSDGDFSEEAKNLLDLISDEQENNEETEWNLEDEDELLIYQETAFYYVESRQWEKALAILEELLTLFPDHIQGRHEYAMALFFTGHKEKAIQMEKDNLASDENSLYSHANLALFYYLDGKRAYEQHIRTLLNVYPMHDQQKLMIACTLARTGFAQEARERFAALNKGIAGNQLSYFRWYSYALHETGDDQKAYDIWEQGKTKHPILHAEPKPWGE</sequence>
<name>A0ABU5CFQ7_9BACI</name>
<dbReference type="Gene3D" id="1.25.40.10">
    <property type="entry name" value="Tetratricopeptide repeat domain"/>
    <property type="match status" value="2"/>
</dbReference>
<accession>A0ABU5CFQ7</accession>
<dbReference type="RefSeq" id="WP_306068002.1">
    <property type="nucleotide sequence ID" value="NZ_JAROCA020000001.1"/>
</dbReference>
<dbReference type="SUPFAM" id="SSF48452">
    <property type="entry name" value="TPR-like"/>
    <property type="match status" value="1"/>
</dbReference>
<dbReference type="SMART" id="SM00028">
    <property type="entry name" value="TPR"/>
    <property type="match status" value="3"/>
</dbReference>
<dbReference type="EMBL" id="JAROCA020000001">
    <property type="protein sequence ID" value="MDY0405121.1"/>
    <property type="molecule type" value="Genomic_DNA"/>
</dbReference>
<evidence type="ECO:0000313" key="2">
    <source>
        <dbReference type="EMBL" id="MDY0405121.1"/>
    </source>
</evidence>
<keyword evidence="1" id="KW-0175">Coiled coil</keyword>
<proteinExistence type="predicted"/>
<comment type="caution">
    <text evidence="2">The sequence shown here is derived from an EMBL/GenBank/DDBJ whole genome shotgun (WGS) entry which is preliminary data.</text>
</comment>
<gene>
    <name evidence="2" type="ORF">P5G51_006650</name>
</gene>
<protein>
    <recommendedName>
        <fullName evidence="4">Tetratricopeptide repeat protein</fullName>
    </recommendedName>
</protein>
<dbReference type="InterPro" id="IPR019734">
    <property type="entry name" value="TPR_rpt"/>
</dbReference>
<dbReference type="Proteomes" id="UP001228376">
    <property type="component" value="Unassembled WGS sequence"/>
</dbReference>